<evidence type="ECO:0000313" key="4">
    <source>
        <dbReference type="EMBL" id="KAG5185527.1"/>
    </source>
</evidence>
<evidence type="ECO:0000256" key="1">
    <source>
        <dbReference type="ARBA" id="ARBA00008998"/>
    </source>
</evidence>
<dbReference type="PANTHER" id="PTHR13049:SF2">
    <property type="entry name" value="COILED-COIL DOMAIN-CONTAINING PROTEIN 25"/>
    <property type="match status" value="1"/>
</dbReference>
<dbReference type="EMBL" id="JAFCMP010000128">
    <property type="protein sequence ID" value="KAG5185527.1"/>
    <property type="molecule type" value="Genomic_DNA"/>
</dbReference>
<dbReference type="Pfam" id="PF05670">
    <property type="entry name" value="NFACT-R_1"/>
    <property type="match status" value="1"/>
</dbReference>
<name>A0A835Z4I1_9STRA</name>
<feature type="compositionally biased region" description="Polar residues" evidence="2">
    <location>
        <begin position="191"/>
        <end position="208"/>
    </location>
</feature>
<dbReference type="OrthoDB" id="200398at2759"/>
<dbReference type="PANTHER" id="PTHR13049">
    <property type="entry name" value="DUF814-RELATED"/>
    <property type="match status" value="1"/>
</dbReference>
<feature type="domain" description="NFACT RNA-binding" evidence="3">
    <location>
        <begin position="2"/>
        <end position="108"/>
    </location>
</feature>
<protein>
    <recommendedName>
        <fullName evidence="3">NFACT RNA-binding domain-containing protein</fullName>
    </recommendedName>
</protein>
<organism evidence="4 5">
    <name type="scientific">Tribonema minus</name>
    <dbReference type="NCBI Taxonomy" id="303371"/>
    <lineage>
        <taxon>Eukaryota</taxon>
        <taxon>Sar</taxon>
        <taxon>Stramenopiles</taxon>
        <taxon>Ochrophyta</taxon>
        <taxon>PX clade</taxon>
        <taxon>Xanthophyceae</taxon>
        <taxon>Tribonematales</taxon>
        <taxon>Tribonemataceae</taxon>
        <taxon>Tribonema</taxon>
    </lineage>
</organism>
<evidence type="ECO:0000313" key="5">
    <source>
        <dbReference type="Proteomes" id="UP000664859"/>
    </source>
</evidence>
<gene>
    <name evidence="4" type="ORF">JKP88DRAFT_207804</name>
</gene>
<dbReference type="Proteomes" id="UP000664859">
    <property type="component" value="Unassembled WGS sequence"/>
</dbReference>
<dbReference type="AlphaFoldDB" id="A0A835Z4I1"/>
<sequence length="216" mass="24820">MYFFTASSGHTLYMGKDKYENEDLIRYGLPEDVWFHVDNLSSAHVYLRMNKGEKLKEVLPEVIMECCQLVKANSIEGCKKKDVEVVYTRWMNLRKSNSMEAGQVGFKDESKVHKVRVEKNNAIVNALNRSKTEASPDLQALQEERAAEIRREQKAVRKQQEQAEKIARRQAEEDKRMRSYDSLFDEGKMAGSTNVSNPYGASEDQSSAVAFEDDFM</sequence>
<feature type="region of interest" description="Disordered" evidence="2">
    <location>
        <begin position="153"/>
        <end position="216"/>
    </location>
</feature>
<feature type="compositionally biased region" description="Basic and acidic residues" evidence="2">
    <location>
        <begin position="153"/>
        <end position="179"/>
    </location>
</feature>
<keyword evidence="5" id="KW-1185">Reference proteome</keyword>
<evidence type="ECO:0000259" key="3">
    <source>
        <dbReference type="Pfam" id="PF05670"/>
    </source>
</evidence>
<reference evidence="4" key="1">
    <citation type="submission" date="2021-02" db="EMBL/GenBank/DDBJ databases">
        <title>First Annotated Genome of the Yellow-green Alga Tribonema minus.</title>
        <authorList>
            <person name="Mahan K.M."/>
        </authorList>
    </citation>
    <scope>NUCLEOTIDE SEQUENCE</scope>
    <source>
        <strain evidence="4">UTEX B ZZ1240</strain>
    </source>
</reference>
<proteinExistence type="inferred from homology"/>
<dbReference type="InterPro" id="IPR039730">
    <property type="entry name" value="Jlp2/Ccd25"/>
</dbReference>
<accession>A0A835Z4I1</accession>
<dbReference type="InterPro" id="IPR008532">
    <property type="entry name" value="NFACT_RNA-bd"/>
</dbReference>
<evidence type="ECO:0000256" key="2">
    <source>
        <dbReference type="SAM" id="MobiDB-lite"/>
    </source>
</evidence>
<comment type="similarity">
    <text evidence="1">Belongs to the CCDC25 family.</text>
</comment>
<comment type="caution">
    <text evidence="4">The sequence shown here is derived from an EMBL/GenBank/DDBJ whole genome shotgun (WGS) entry which is preliminary data.</text>
</comment>